<dbReference type="CDD" id="cd02440">
    <property type="entry name" value="AdoMet_MTases"/>
    <property type="match status" value="1"/>
</dbReference>
<dbReference type="InterPro" id="IPR007884">
    <property type="entry name" value="METL9"/>
</dbReference>
<evidence type="ECO:0008006" key="5">
    <source>
        <dbReference type="Google" id="ProtNLM"/>
    </source>
</evidence>
<dbReference type="InterPro" id="IPR029063">
    <property type="entry name" value="SAM-dependent_MTases_sf"/>
</dbReference>
<dbReference type="PANTHER" id="PTHR12890">
    <property type="entry name" value="DREV PROTEIN"/>
    <property type="match status" value="1"/>
</dbReference>
<dbReference type="EMBL" id="CAJNNV010007504">
    <property type="protein sequence ID" value="CAE8595015.1"/>
    <property type="molecule type" value="Genomic_DNA"/>
</dbReference>
<dbReference type="OMA" id="IFDELEW"/>
<dbReference type="Gene3D" id="3.40.50.150">
    <property type="entry name" value="Vaccinia Virus protein VP39"/>
    <property type="match status" value="1"/>
</dbReference>
<gene>
    <name evidence="3" type="ORF">PGLA1383_LOCUS13536</name>
</gene>
<dbReference type="Proteomes" id="UP000654075">
    <property type="component" value="Unassembled WGS sequence"/>
</dbReference>
<protein>
    <recommendedName>
        <fullName evidence="5">Methyltransferase domain-containing protein</fullName>
    </recommendedName>
</protein>
<name>A0A813DZI6_POLGL</name>
<feature type="compositionally biased region" description="Acidic residues" evidence="1">
    <location>
        <begin position="79"/>
        <end position="95"/>
    </location>
</feature>
<dbReference type="Pfam" id="PF13489">
    <property type="entry name" value="Methyltransf_23"/>
    <property type="match status" value="1"/>
</dbReference>
<feature type="non-terminal residue" evidence="3">
    <location>
        <position position="1"/>
    </location>
</feature>
<evidence type="ECO:0000256" key="1">
    <source>
        <dbReference type="SAM" id="MobiDB-lite"/>
    </source>
</evidence>
<dbReference type="GO" id="GO:0106370">
    <property type="term" value="F:protein-L-histidine N-pros-methyltransferase activity"/>
    <property type="evidence" value="ECO:0007669"/>
    <property type="project" value="InterPro"/>
</dbReference>
<accession>A0A813DZI6</accession>
<evidence type="ECO:0000256" key="2">
    <source>
        <dbReference type="SAM" id="SignalP"/>
    </source>
</evidence>
<feature type="non-terminal residue" evidence="3">
    <location>
        <position position="317"/>
    </location>
</feature>
<keyword evidence="4" id="KW-1185">Reference proteome</keyword>
<evidence type="ECO:0000313" key="3">
    <source>
        <dbReference type="EMBL" id="CAE8595015.1"/>
    </source>
</evidence>
<organism evidence="3 4">
    <name type="scientific">Polarella glacialis</name>
    <name type="common">Dinoflagellate</name>
    <dbReference type="NCBI Taxonomy" id="89957"/>
    <lineage>
        <taxon>Eukaryota</taxon>
        <taxon>Sar</taxon>
        <taxon>Alveolata</taxon>
        <taxon>Dinophyceae</taxon>
        <taxon>Suessiales</taxon>
        <taxon>Suessiaceae</taxon>
        <taxon>Polarella</taxon>
    </lineage>
</organism>
<feature type="signal peptide" evidence="2">
    <location>
        <begin position="1"/>
        <end position="23"/>
    </location>
</feature>
<sequence length="317" mass="34724">KRRLLSGAVLASALVVSADLVAGAPPRQVFVRQAGAVSPALAMRSRMSLVCHQARSSTALSLVKLPRAAHVRRQSQSRDEDEEAMDQDMDSDDDEDDLPIFDELEWWEAPASWPDEVAQLFLPLGPHSAATDFVQNAPCASAPRARLYNLLCRLPLDDFDLQSVLYPPGSHLLTKSQLQGLFETAGIQLPVGRALDVGSGDGCLTAELRQVCSKVVAAETSRGMARRLRRQGYEVWREDVAETATDRAARLGPDGRFNLVSMFNVLDRCASPRRLLAAAHELLAPKAWLLLATPLPFVASYYGRRSRWTGKPLEGLG</sequence>
<proteinExistence type="predicted"/>
<dbReference type="SUPFAM" id="SSF53335">
    <property type="entry name" value="S-adenosyl-L-methionine-dependent methyltransferases"/>
    <property type="match status" value="1"/>
</dbReference>
<dbReference type="AlphaFoldDB" id="A0A813DZI6"/>
<keyword evidence="2" id="KW-0732">Signal</keyword>
<comment type="caution">
    <text evidence="3">The sequence shown here is derived from an EMBL/GenBank/DDBJ whole genome shotgun (WGS) entry which is preliminary data.</text>
</comment>
<reference evidence="3" key="1">
    <citation type="submission" date="2021-02" db="EMBL/GenBank/DDBJ databases">
        <authorList>
            <person name="Dougan E. K."/>
            <person name="Rhodes N."/>
            <person name="Thang M."/>
            <person name="Chan C."/>
        </authorList>
    </citation>
    <scope>NUCLEOTIDE SEQUENCE</scope>
</reference>
<evidence type="ECO:0000313" key="4">
    <source>
        <dbReference type="Proteomes" id="UP000654075"/>
    </source>
</evidence>
<feature type="region of interest" description="Disordered" evidence="1">
    <location>
        <begin position="71"/>
        <end position="95"/>
    </location>
</feature>
<dbReference type="PANTHER" id="PTHR12890:SF0">
    <property type="entry name" value="PROTEIN-L-HISTIDINE N-PROS-METHYLTRANSFERASE"/>
    <property type="match status" value="1"/>
</dbReference>
<dbReference type="OrthoDB" id="199041at2759"/>
<feature type="chain" id="PRO_5032329926" description="Methyltransferase domain-containing protein" evidence="2">
    <location>
        <begin position="24"/>
        <end position="317"/>
    </location>
</feature>